<gene>
    <name evidence="18" type="primary">LOC100904466</name>
</gene>
<evidence type="ECO:0000256" key="8">
    <source>
        <dbReference type="ARBA" id="ARBA00022692"/>
    </source>
</evidence>
<protein>
    <recommendedName>
        <fullName evidence="5 14">GDP-Man:Man(3)GlcNAc(2)-PP-Dol alpha-1,2-mannosyltransferase</fullName>
        <ecNumber evidence="4 14">2.4.1.131</ecNumber>
    </recommendedName>
</protein>
<keyword evidence="10 14" id="KW-1133">Transmembrane helix</keyword>
<dbReference type="InterPro" id="IPR001296">
    <property type="entry name" value="Glyco_trans_1"/>
</dbReference>
<dbReference type="KEGG" id="goe:100904466"/>
<evidence type="ECO:0000313" key="18">
    <source>
        <dbReference type="RefSeq" id="XP_003743182.1"/>
    </source>
</evidence>
<dbReference type="AlphaFoldDB" id="A0AAJ6VY17"/>
<evidence type="ECO:0000256" key="5">
    <source>
        <dbReference type="ARBA" id="ARBA00022018"/>
    </source>
</evidence>
<evidence type="ECO:0000256" key="12">
    <source>
        <dbReference type="ARBA" id="ARBA00045065"/>
    </source>
</evidence>
<comment type="function">
    <text evidence="13">GDP-Man:Man(3)GlcNAc(2)-PP-Dol alpha-1,2-mannosyltransferase that operates in the biosynthetic pathway of dolichol-linked oligosaccharides, the glycan precursors employed in protein asparagine (N)-glycosylation. The assembly of dolichol-linked oligosaccharides begins on the cytosolic side of the endoplasmic reticulum membrane and finishes in its lumen. The sequential addition of sugars to dolichol pyrophosphate produces dolichol-linked oligosaccharides containing fourteen sugars, including two GlcNAcs, nine mannoses and three glucoses. Once assembled, the oligosaccharide is transferred from the lipid to nascent proteins by oligosaccharyltransferases. Catalyzes, on the cytoplasmic face of the endoplasmic reticulum, the addition of the fourth and fifth mannose residues to the dolichol-linked oligosaccharide chain, to produce Man(5)GlcNAc(2)-PP-dolichol core oligosaccharide. Man(5)GlcNAc(2)-PP-dolichol is a substrate for ALG3, the following enzyme in the biosynthetic pathway.</text>
</comment>
<evidence type="ECO:0000259" key="15">
    <source>
        <dbReference type="Pfam" id="PF00534"/>
    </source>
</evidence>
<dbReference type="InterPro" id="IPR031814">
    <property type="entry name" value="ALG11_N"/>
</dbReference>
<evidence type="ECO:0000256" key="13">
    <source>
        <dbReference type="ARBA" id="ARBA00045128"/>
    </source>
</evidence>
<dbReference type="GO" id="GO:0006487">
    <property type="term" value="P:protein N-linked glycosylation"/>
    <property type="evidence" value="ECO:0007669"/>
    <property type="project" value="TreeGrafter"/>
</dbReference>
<proteinExistence type="inferred from homology"/>
<dbReference type="CDD" id="cd03806">
    <property type="entry name" value="GT4_ALG11-like"/>
    <property type="match status" value="1"/>
</dbReference>
<evidence type="ECO:0000256" key="3">
    <source>
        <dbReference type="ARBA" id="ARBA00009481"/>
    </source>
</evidence>
<evidence type="ECO:0000256" key="14">
    <source>
        <dbReference type="RuleBase" id="RU367051"/>
    </source>
</evidence>
<evidence type="ECO:0000256" key="11">
    <source>
        <dbReference type="ARBA" id="ARBA00023136"/>
    </source>
</evidence>
<comment type="subcellular location">
    <subcellularLocation>
        <location evidence="1">Endoplasmic reticulum membrane</location>
        <topology evidence="1">Single-pass membrane protein</topology>
    </subcellularLocation>
</comment>
<evidence type="ECO:0000256" key="6">
    <source>
        <dbReference type="ARBA" id="ARBA00022676"/>
    </source>
</evidence>
<evidence type="ECO:0000256" key="10">
    <source>
        <dbReference type="ARBA" id="ARBA00022989"/>
    </source>
</evidence>
<keyword evidence="17" id="KW-1185">Reference proteome</keyword>
<evidence type="ECO:0000313" key="17">
    <source>
        <dbReference type="Proteomes" id="UP000694867"/>
    </source>
</evidence>
<keyword evidence="9 14" id="KW-0256">Endoplasmic reticulum</keyword>
<feature type="domain" description="ALG11 mannosyltransferase N-terminal" evidence="16">
    <location>
        <begin position="33"/>
        <end position="239"/>
    </location>
</feature>
<dbReference type="PANTHER" id="PTHR45919">
    <property type="entry name" value="GDP-MAN:MAN(3)GLCNAC(2)-PP-DOL ALPHA-1,2-MANNOSYLTRANSFERASE"/>
    <property type="match status" value="1"/>
</dbReference>
<organism evidence="17 18">
    <name type="scientific">Galendromus occidentalis</name>
    <name type="common">western predatory mite</name>
    <dbReference type="NCBI Taxonomy" id="34638"/>
    <lineage>
        <taxon>Eukaryota</taxon>
        <taxon>Metazoa</taxon>
        <taxon>Ecdysozoa</taxon>
        <taxon>Arthropoda</taxon>
        <taxon>Chelicerata</taxon>
        <taxon>Arachnida</taxon>
        <taxon>Acari</taxon>
        <taxon>Parasitiformes</taxon>
        <taxon>Mesostigmata</taxon>
        <taxon>Gamasina</taxon>
        <taxon>Phytoseioidea</taxon>
        <taxon>Phytoseiidae</taxon>
        <taxon>Typhlodrominae</taxon>
        <taxon>Galendromus</taxon>
    </lineage>
</organism>
<comment type="catalytic activity">
    <reaction evidence="12 14">
        <text>an alpha-D-Man-(1-&gt;3)-[alpha-D-Man-(1-&gt;6)]-beta-D-Man-(1-&gt;4)-beta-D-GlcNAc-(1-&gt;4)-alpha-D-GlcNAc-diphospho-di-trans,poly-cis-dolichol + 2 GDP-alpha-D-mannose = an alpha-D-Man-(1-&gt;2)-alpha-D-Man-(1-&gt;2)-alpha-D-Man-(1-&gt;3)-[alpha-D-Man-(1-&gt;6)]-beta-D-Man-(1-&gt;4)-beta-D-GlcNAc-(1-&gt;4)-alpha-D-GlcNAc-diphospho-di-trans,poly-cis-dolichol + 2 GDP + 2 H(+)</text>
        <dbReference type="Rhea" id="RHEA:29523"/>
        <dbReference type="Rhea" id="RHEA-COMP:19515"/>
        <dbReference type="Rhea" id="RHEA-COMP:19516"/>
        <dbReference type="ChEBI" id="CHEBI:15378"/>
        <dbReference type="ChEBI" id="CHEBI:57527"/>
        <dbReference type="ChEBI" id="CHEBI:58189"/>
        <dbReference type="ChEBI" id="CHEBI:132511"/>
        <dbReference type="ChEBI" id="CHEBI:132515"/>
        <dbReference type="EC" id="2.4.1.131"/>
    </reaction>
    <physiologicalReaction direction="left-to-right" evidence="12 14">
        <dbReference type="Rhea" id="RHEA:29524"/>
    </physiologicalReaction>
</comment>
<dbReference type="Gene3D" id="3.40.50.2000">
    <property type="entry name" value="Glycogen Phosphorylase B"/>
    <property type="match status" value="1"/>
</dbReference>
<dbReference type="InterPro" id="IPR038013">
    <property type="entry name" value="ALG11"/>
</dbReference>
<keyword evidence="11 14" id="KW-0472">Membrane</keyword>
<feature type="transmembrane region" description="Helical" evidence="14">
    <location>
        <begin position="112"/>
        <end position="134"/>
    </location>
</feature>
<feature type="transmembrane region" description="Helical" evidence="14">
    <location>
        <begin position="146"/>
        <end position="166"/>
    </location>
</feature>
<dbReference type="GeneID" id="100904466"/>
<dbReference type="Pfam" id="PF00534">
    <property type="entry name" value="Glycos_transf_1"/>
    <property type="match status" value="1"/>
</dbReference>
<dbReference type="CTD" id="440138"/>
<reference evidence="18" key="1">
    <citation type="submission" date="2025-08" db="UniProtKB">
        <authorList>
            <consortium name="RefSeq"/>
        </authorList>
    </citation>
    <scope>IDENTIFICATION</scope>
</reference>
<evidence type="ECO:0000256" key="4">
    <source>
        <dbReference type="ARBA" id="ARBA00012645"/>
    </source>
</evidence>
<feature type="transmembrane region" description="Helical" evidence="14">
    <location>
        <begin position="6"/>
        <end position="23"/>
    </location>
</feature>
<comment type="similarity">
    <text evidence="3 14">Belongs to the glycosyltransferase group 1 family. Glycosyltransferase 4 subfamily.</text>
</comment>
<evidence type="ECO:0000256" key="9">
    <source>
        <dbReference type="ARBA" id="ARBA00022824"/>
    </source>
</evidence>
<keyword evidence="6 14" id="KW-0328">Glycosyltransferase</keyword>
<name>A0AAJ6VY17_9ACAR</name>
<dbReference type="RefSeq" id="XP_003743182.1">
    <property type="nucleotide sequence ID" value="XM_003743134.2"/>
</dbReference>
<dbReference type="GO" id="GO:0005789">
    <property type="term" value="C:endoplasmic reticulum membrane"/>
    <property type="evidence" value="ECO:0007669"/>
    <property type="project" value="UniProtKB-SubCell"/>
</dbReference>
<feature type="domain" description="Glycosyl transferase family 1" evidence="15">
    <location>
        <begin position="259"/>
        <end position="430"/>
    </location>
</feature>
<dbReference type="PANTHER" id="PTHR45919:SF1">
    <property type="entry name" value="GDP-MAN:MAN(3)GLCNAC(2)-PP-DOL ALPHA-1,2-MANNOSYLTRANSFERASE"/>
    <property type="match status" value="1"/>
</dbReference>
<dbReference type="SUPFAM" id="SSF53756">
    <property type="entry name" value="UDP-Glycosyltransferase/glycogen phosphorylase"/>
    <property type="match status" value="1"/>
</dbReference>
<evidence type="ECO:0000256" key="1">
    <source>
        <dbReference type="ARBA" id="ARBA00004389"/>
    </source>
</evidence>
<evidence type="ECO:0000259" key="16">
    <source>
        <dbReference type="Pfam" id="PF15924"/>
    </source>
</evidence>
<accession>A0AAJ6VY17</accession>
<keyword evidence="8 14" id="KW-0812">Transmembrane</keyword>
<comment type="pathway">
    <text evidence="2 14">Protein modification; protein glycosylation.</text>
</comment>
<dbReference type="EC" id="2.4.1.131" evidence="4 14"/>
<evidence type="ECO:0000256" key="2">
    <source>
        <dbReference type="ARBA" id="ARBA00004922"/>
    </source>
</evidence>
<evidence type="ECO:0000256" key="7">
    <source>
        <dbReference type="ARBA" id="ARBA00022679"/>
    </source>
</evidence>
<dbReference type="Pfam" id="PF15924">
    <property type="entry name" value="ALG11_N"/>
    <property type="match status" value="1"/>
</dbReference>
<keyword evidence="7 14" id="KW-0808">Transferase</keyword>
<dbReference type="GO" id="GO:0004377">
    <property type="term" value="F:GDP-Man:Man(3)GlcNAc(2)-PP-Dol alpha-1,2-mannosyltransferase activity"/>
    <property type="evidence" value="ECO:0007669"/>
    <property type="project" value="UniProtKB-UniRule"/>
</dbReference>
<sequence length="458" mass="51805">MIATILTVILAVVNSIALLAMCLRSRKSRGPRTYGFFHPYCNAGGGGERVLWTAVRCLQRRYPNIKCVIYTGDLEASSDEILATAERRFHIKLSQPVSFVYLRSRPCLEAKYYKVFTLALQSAFSMLVGLEAIIKHTPHVFVDTMGYAFTLPIFKILGGCTTVSYVHYPTISTDMLCSVHSRRTGVNNSSMVASSSFLTQAKILYYKCFAVLYGFIGNVCGDVTMVNSSWTYGHIREIWGVECHLVFPPCSVEDFQQLESEANPEREFRIVSLAQFRPEKDHMLQLKSLKILQKHLSEAQFGKVKLVLCGSCRDHEDEQRIEDLKIQANCLEITKNVEFKVDIPYSALKKELQKASAAIHTMWNEHFGIAVVECIAAGLITVAHNSGGPRMDIIREGCGFRASTAEEYAQIFAKIIMMSERDRTTISEAGKRSMSRFNERSFEEKFLEIVQSWVEENR</sequence>
<dbReference type="Proteomes" id="UP000694867">
    <property type="component" value="Unplaced"/>
</dbReference>